<keyword evidence="4" id="KW-1185">Reference proteome</keyword>
<protein>
    <submittedName>
        <fullName evidence="3">Uncharacterized protein</fullName>
    </submittedName>
</protein>
<evidence type="ECO:0000256" key="2">
    <source>
        <dbReference type="SAM" id="SignalP"/>
    </source>
</evidence>
<evidence type="ECO:0000313" key="3">
    <source>
        <dbReference type="EnsemblPlants" id="AUR62029699-RA:cds"/>
    </source>
</evidence>
<accession>A0A803MHV1</accession>
<feature type="chain" id="PRO_5030732742" evidence="2">
    <location>
        <begin position="22"/>
        <end position="118"/>
    </location>
</feature>
<dbReference type="Proteomes" id="UP000596660">
    <property type="component" value="Unplaced"/>
</dbReference>
<evidence type="ECO:0000313" key="4">
    <source>
        <dbReference type="Proteomes" id="UP000596660"/>
    </source>
</evidence>
<sequence>MASKVLFMLSLLVLLVTTCHARPLLKGFALNNNVLIGTASAPILNIALPMQFFKAAVEQPSSLPSGGNAGGGTNLDVEDNNNMSKYNNMKLRSLVLAALPRGTKANSGPSKRHNEFNT</sequence>
<name>A0A803MHV1_CHEQI</name>
<evidence type="ECO:0000256" key="1">
    <source>
        <dbReference type="SAM" id="MobiDB-lite"/>
    </source>
</evidence>
<keyword evidence="2" id="KW-0732">Signal</keyword>
<feature type="signal peptide" evidence="2">
    <location>
        <begin position="1"/>
        <end position="21"/>
    </location>
</feature>
<reference evidence="3" key="2">
    <citation type="submission" date="2021-03" db="UniProtKB">
        <authorList>
            <consortium name="EnsemblPlants"/>
        </authorList>
    </citation>
    <scope>IDENTIFICATION</scope>
</reference>
<organism evidence="3 4">
    <name type="scientific">Chenopodium quinoa</name>
    <name type="common">Quinoa</name>
    <dbReference type="NCBI Taxonomy" id="63459"/>
    <lineage>
        <taxon>Eukaryota</taxon>
        <taxon>Viridiplantae</taxon>
        <taxon>Streptophyta</taxon>
        <taxon>Embryophyta</taxon>
        <taxon>Tracheophyta</taxon>
        <taxon>Spermatophyta</taxon>
        <taxon>Magnoliopsida</taxon>
        <taxon>eudicotyledons</taxon>
        <taxon>Gunneridae</taxon>
        <taxon>Pentapetalae</taxon>
        <taxon>Caryophyllales</taxon>
        <taxon>Chenopodiaceae</taxon>
        <taxon>Chenopodioideae</taxon>
        <taxon>Atripliceae</taxon>
        <taxon>Chenopodium</taxon>
    </lineage>
</organism>
<dbReference type="AlphaFoldDB" id="A0A803MHV1"/>
<dbReference type="Gramene" id="AUR62029699-RA">
    <property type="protein sequence ID" value="AUR62029699-RA:cds"/>
    <property type="gene ID" value="AUR62029699"/>
</dbReference>
<proteinExistence type="predicted"/>
<reference evidence="3" key="1">
    <citation type="journal article" date="2017" name="Nature">
        <title>The genome of Chenopodium quinoa.</title>
        <authorList>
            <person name="Jarvis D.E."/>
            <person name="Ho Y.S."/>
            <person name="Lightfoot D.J."/>
            <person name="Schmoeckel S.M."/>
            <person name="Li B."/>
            <person name="Borm T.J.A."/>
            <person name="Ohyanagi H."/>
            <person name="Mineta K."/>
            <person name="Michell C.T."/>
            <person name="Saber N."/>
            <person name="Kharbatia N.M."/>
            <person name="Rupper R.R."/>
            <person name="Sharp A.R."/>
            <person name="Dally N."/>
            <person name="Boughton B.A."/>
            <person name="Woo Y.H."/>
            <person name="Gao G."/>
            <person name="Schijlen E.G.W.M."/>
            <person name="Guo X."/>
            <person name="Momin A.A."/>
            <person name="Negrao S."/>
            <person name="Al-Babili S."/>
            <person name="Gehring C."/>
            <person name="Roessner U."/>
            <person name="Jung C."/>
            <person name="Murphy K."/>
            <person name="Arold S.T."/>
            <person name="Gojobori T."/>
            <person name="van der Linden C.G."/>
            <person name="van Loo E.N."/>
            <person name="Jellen E.N."/>
            <person name="Maughan P.J."/>
            <person name="Tester M."/>
        </authorList>
    </citation>
    <scope>NUCLEOTIDE SEQUENCE [LARGE SCALE GENOMIC DNA]</scope>
    <source>
        <strain evidence="3">cv. PI 614886</strain>
    </source>
</reference>
<dbReference type="EnsemblPlants" id="AUR62029699-RA">
    <property type="protein sequence ID" value="AUR62029699-RA:cds"/>
    <property type="gene ID" value="AUR62029699"/>
</dbReference>
<feature type="region of interest" description="Disordered" evidence="1">
    <location>
        <begin position="61"/>
        <end position="83"/>
    </location>
</feature>